<keyword evidence="1" id="KW-0862">Zinc</keyword>
<keyword evidence="1" id="KW-0863">Zinc-finger</keyword>
<dbReference type="AlphaFoldDB" id="A0A0Q3RKN4"/>
<proteinExistence type="predicted"/>
<feature type="domain" description="CCHC-type" evidence="3">
    <location>
        <begin position="101"/>
        <end position="115"/>
    </location>
</feature>
<feature type="compositionally biased region" description="Low complexity" evidence="2">
    <location>
        <begin position="47"/>
        <end position="73"/>
    </location>
</feature>
<dbReference type="EMBL" id="CM000880">
    <property type="protein sequence ID" value="PNT74237.1"/>
    <property type="molecule type" value="Genomic_DNA"/>
</dbReference>
<feature type="region of interest" description="Disordered" evidence="2">
    <location>
        <begin position="381"/>
        <end position="463"/>
    </location>
</feature>
<reference evidence="4" key="2">
    <citation type="submission" date="2017-06" db="EMBL/GenBank/DDBJ databases">
        <title>WGS assembly of Brachypodium distachyon.</title>
        <authorList>
            <consortium name="The International Brachypodium Initiative"/>
            <person name="Lucas S."/>
            <person name="Harmon-Smith M."/>
            <person name="Lail K."/>
            <person name="Tice H."/>
            <person name="Grimwood J."/>
            <person name="Bruce D."/>
            <person name="Barry K."/>
            <person name="Shu S."/>
            <person name="Lindquist E."/>
            <person name="Wang M."/>
            <person name="Pitluck S."/>
            <person name="Vogel J.P."/>
            <person name="Garvin D.F."/>
            <person name="Mockler T.C."/>
            <person name="Schmutz J."/>
            <person name="Rokhsar D."/>
            <person name="Bevan M.W."/>
        </authorList>
    </citation>
    <scope>NUCLEOTIDE SEQUENCE</scope>
    <source>
        <strain evidence="4">Bd21</strain>
    </source>
</reference>
<dbReference type="InterPro" id="IPR001878">
    <property type="entry name" value="Znf_CCHC"/>
</dbReference>
<dbReference type="Gramene" id="PNT74237">
    <property type="protein sequence ID" value="PNT74237"/>
    <property type="gene ID" value="BRADI_1g10875v3"/>
</dbReference>
<dbReference type="Pfam" id="PF00098">
    <property type="entry name" value="zf-CCHC"/>
    <property type="match status" value="1"/>
</dbReference>
<dbReference type="EMBL" id="CM000880">
    <property type="protein sequence ID" value="KQK13546.1"/>
    <property type="molecule type" value="Genomic_DNA"/>
</dbReference>
<dbReference type="Proteomes" id="UP000008810">
    <property type="component" value="Chromosome 1"/>
</dbReference>
<dbReference type="EnsemblPlants" id="PNT74237">
    <property type="protein sequence ID" value="PNT74237"/>
    <property type="gene ID" value="BRADI_1g10875v3"/>
</dbReference>
<reference evidence="5" key="3">
    <citation type="submission" date="2018-08" db="UniProtKB">
        <authorList>
            <consortium name="EnsemblPlants"/>
        </authorList>
    </citation>
    <scope>IDENTIFICATION</scope>
    <source>
        <strain evidence="5">cv. Bd21</strain>
    </source>
</reference>
<evidence type="ECO:0000256" key="2">
    <source>
        <dbReference type="SAM" id="MobiDB-lite"/>
    </source>
</evidence>
<dbReference type="PANTHER" id="PTHR33170">
    <property type="entry name" value="DUF4283 DOMAIN-CONTAINING PROTEIN-RELATED"/>
    <property type="match status" value="1"/>
</dbReference>
<reference evidence="4 5" key="1">
    <citation type="journal article" date="2010" name="Nature">
        <title>Genome sequencing and analysis of the model grass Brachypodium distachyon.</title>
        <authorList>
            <consortium name="International Brachypodium Initiative"/>
        </authorList>
    </citation>
    <scope>NUCLEOTIDE SEQUENCE [LARGE SCALE GENOMIC DNA]</scope>
    <source>
        <strain evidence="4">Bd21</strain>
        <strain evidence="5">cv. Bd21</strain>
    </source>
</reference>
<name>A0A0Q3RKN4_BRADI</name>
<dbReference type="OrthoDB" id="671874at2759"/>
<keyword evidence="1" id="KW-0479">Metal-binding</keyword>
<dbReference type="GeneID" id="104582569"/>
<sequence>MGQLGQNMGGFPPPNQEKFNFGPRGSFQGDGHGGSGGGRPLSGGGVAVDAPGGAVQRGDASSSAQGSVQSGSVANRQAQASPASSEGARTTEQIDVVVKLCYKCDQVGHVIKDCKILLFCDVCGKDSHLTSKCVLPMQPKATAQLVGSAADGLQMFVSVWVKLSGIPDSLMHYQGFCMAGSISGTMQEVDMVSFRKHDVVRVRVGVMDHLRIPDWGPLTIDPFIYRIYFQLESVVEIGVPLIGGVVVKVNPMQSKHATEHDGVGGKKRFKDNQGSKHDTDPAHEINDEEMAASSQPNMADLALSDGRNGRNDLQLTRADISDKVSAISQVNLSFAKETEQLDNLECSDDESDPKSPTQFARDCGLGTQAINEMNNMDYNVDSPESDNLVPIGTPPAQNENVGTPKNYADAVRNGQNSQGKSPVPIKDGKTKKGTIIDDGNRRRSNRNTNDDKATLDRQSIWQD</sequence>
<dbReference type="RefSeq" id="XP_010230886.1">
    <property type="nucleotide sequence ID" value="XM_010232584.3"/>
</dbReference>
<organism evidence="4">
    <name type="scientific">Brachypodium distachyon</name>
    <name type="common">Purple false brome</name>
    <name type="synonym">Trachynia distachya</name>
    <dbReference type="NCBI Taxonomy" id="15368"/>
    <lineage>
        <taxon>Eukaryota</taxon>
        <taxon>Viridiplantae</taxon>
        <taxon>Streptophyta</taxon>
        <taxon>Embryophyta</taxon>
        <taxon>Tracheophyta</taxon>
        <taxon>Spermatophyta</taxon>
        <taxon>Magnoliopsida</taxon>
        <taxon>Liliopsida</taxon>
        <taxon>Poales</taxon>
        <taxon>Poaceae</taxon>
        <taxon>BOP clade</taxon>
        <taxon>Pooideae</taxon>
        <taxon>Stipodae</taxon>
        <taxon>Brachypodieae</taxon>
        <taxon>Brachypodium</taxon>
    </lineage>
</organism>
<gene>
    <name evidence="5" type="primary">LOC104582569</name>
    <name evidence="4" type="ORF">BRADI_1g10875v3</name>
</gene>
<dbReference type="PANTHER" id="PTHR33170:SF34">
    <property type="entry name" value="OS05G0102200 PROTEIN"/>
    <property type="match status" value="1"/>
</dbReference>
<feature type="compositionally biased region" description="Basic and acidic residues" evidence="2">
    <location>
        <begin position="426"/>
        <end position="441"/>
    </location>
</feature>
<dbReference type="SUPFAM" id="SSF57756">
    <property type="entry name" value="Retrovirus zinc finger-like domains"/>
    <property type="match status" value="1"/>
</dbReference>
<evidence type="ECO:0000313" key="5">
    <source>
        <dbReference type="EnsemblPlants" id="KQK13546"/>
    </source>
</evidence>
<evidence type="ECO:0000313" key="4">
    <source>
        <dbReference type="EMBL" id="KQK13546.1"/>
    </source>
</evidence>
<dbReference type="PROSITE" id="PS50158">
    <property type="entry name" value="ZF_CCHC"/>
    <property type="match status" value="1"/>
</dbReference>
<feature type="region of interest" description="Disordered" evidence="2">
    <location>
        <begin position="1"/>
        <end position="88"/>
    </location>
</feature>
<evidence type="ECO:0000259" key="3">
    <source>
        <dbReference type="PROSITE" id="PS50158"/>
    </source>
</evidence>
<evidence type="ECO:0000313" key="6">
    <source>
        <dbReference type="Proteomes" id="UP000008810"/>
    </source>
</evidence>
<protein>
    <recommendedName>
        <fullName evidence="3">CCHC-type domain-containing protein</fullName>
    </recommendedName>
</protein>
<dbReference type="GO" id="GO:0008270">
    <property type="term" value="F:zinc ion binding"/>
    <property type="evidence" value="ECO:0007669"/>
    <property type="project" value="UniProtKB-KW"/>
</dbReference>
<feature type="compositionally biased region" description="Gly residues" evidence="2">
    <location>
        <begin position="28"/>
        <end position="46"/>
    </location>
</feature>
<keyword evidence="6" id="KW-1185">Reference proteome</keyword>
<dbReference type="SMART" id="SM00343">
    <property type="entry name" value="ZnF_C2HC"/>
    <property type="match status" value="2"/>
</dbReference>
<accession>A0A0Q3RKN4</accession>
<dbReference type="GO" id="GO:0003676">
    <property type="term" value="F:nucleic acid binding"/>
    <property type="evidence" value="ECO:0007669"/>
    <property type="project" value="InterPro"/>
</dbReference>
<feature type="compositionally biased region" description="Basic and acidic residues" evidence="2">
    <location>
        <begin position="256"/>
        <end position="282"/>
    </location>
</feature>
<feature type="region of interest" description="Disordered" evidence="2">
    <location>
        <begin position="255"/>
        <end position="282"/>
    </location>
</feature>
<evidence type="ECO:0000256" key="1">
    <source>
        <dbReference type="PROSITE-ProRule" id="PRU00047"/>
    </source>
</evidence>
<dbReference type="Gene3D" id="4.10.60.10">
    <property type="entry name" value="Zinc finger, CCHC-type"/>
    <property type="match status" value="1"/>
</dbReference>
<dbReference type="Gramene" id="KQK13546">
    <property type="protein sequence ID" value="KQK13546"/>
    <property type="gene ID" value="BRADI_1g10875v3"/>
</dbReference>
<feature type="compositionally biased region" description="Polar residues" evidence="2">
    <location>
        <begin position="74"/>
        <end position="88"/>
    </location>
</feature>
<dbReference type="EnsemblPlants" id="KQK13546">
    <property type="protein sequence ID" value="KQK13546"/>
    <property type="gene ID" value="BRADI_1g10875v3"/>
</dbReference>
<dbReference type="InterPro" id="IPR036875">
    <property type="entry name" value="Znf_CCHC_sf"/>
</dbReference>
<dbReference type="KEGG" id="bdi:104582569"/>